<evidence type="ECO:0000313" key="2">
    <source>
        <dbReference type="EMBL" id="JAH43548.1"/>
    </source>
</evidence>
<proteinExistence type="predicted"/>
<reference evidence="2" key="1">
    <citation type="submission" date="2014-11" db="EMBL/GenBank/DDBJ databases">
        <authorList>
            <person name="Amaro Gonzalez C."/>
        </authorList>
    </citation>
    <scope>NUCLEOTIDE SEQUENCE</scope>
</reference>
<feature type="chain" id="PRO_5002432626" evidence="1">
    <location>
        <begin position="28"/>
        <end position="31"/>
    </location>
</feature>
<reference evidence="2" key="2">
    <citation type="journal article" date="2015" name="Fish Shellfish Immunol.">
        <title>Early steps in the European eel (Anguilla anguilla)-Vibrio vulnificus interaction in the gills: Role of the RtxA13 toxin.</title>
        <authorList>
            <person name="Callol A."/>
            <person name="Pajuelo D."/>
            <person name="Ebbesson L."/>
            <person name="Teles M."/>
            <person name="MacKenzie S."/>
            <person name="Amaro C."/>
        </authorList>
    </citation>
    <scope>NUCLEOTIDE SEQUENCE</scope>
</reference>
<organism evidence="2">
    <name type="scientific">Anguilla anguilla</name>
    <name type="common">European freshwater eel</name>
    <name type="synonym">Muraena anguilla</name>
    <dbReference type="NCBI Taxonomy" id="7936"/>
    <lineage>
        <taxon>Eukaryota</taxon>
        <taxon>Metazoa</taxon>
        <taxon>Chordata</taxon>
        <taxon>Craniata</taxon>
        <taxon>Vertebrata</taxon>
        <taxon>Euteleostomi</taxon>
        <taxon>Actinopterygii</taxon>
        <taxon>Neopterygii</taxon>
        <taxon>Teleostei</taxon>
        <taxon>Anguilliformes</taxon>
        <taxon>Anguillidae</taxon>
        <taxon>Anguilla</taxon>
    </lineage>
</organism>
<accession>A0A0E9SSN7</accession>
<sequence length="31" mass="3370">MGFAVADLLSHCLLLLILSFCLPCSHPQVPM</sequence>
<protein>
    <submittedName>
        <fullName evidence="2">Uncharacterized protein</fullName>
    </submittedName>
</protein>
<dbReference type="EMBL" id="GBXM01065029">
    <property type="protein sequence ID" value="JAH43548.1"/>
    <property type="molecule type" value="Transcribed_RNA"/>
</dbReference>
<name>A0A0E9SSN7_ANGAN</name>
<evidence type="ECO:0000256" key="1">
    <source>
        <dbReference type="SAM" id="SignalP"/>
    </source>
</evidence>
<keyword evidence="1" id="KW-0732">Signal</keyword>
<feature type="signal peptide" evidence="1">
    <location>
        <begin position="1"/>
        <end position="27"/>
    </location>
</feature>
<dbReference type="AlphaFoldDB" id="A0A0E9SSN7"/>